<dbReference type="EMBL" id="DSFP01000067">
    <property type="protein sequence ID" value="HEW46571.1"/>
    <property type="molecule type" value="Genomic_DNA"/>
</dbReference>
<comment type="caution">
    <text evidence="1">The sequence shown here is derived from an EMBL/GenBank/DDBJ whole genome shotgun (WGS) entry which is preliminary data.</text>
</comment>
<dbReference type="AlphaFoldDB" id="A0A7C2YWV1"/>
<protein>
    <submittedName>
        <fullName evidence="1">Uncharacterized protein</fullName>
    </submittedName>
</protein>
<organism evidence="1">
    <name type="scientific">Hydrogenobacter sp</name>
    <dbReference type="NCBI Taxonomy" id="2152829"/>
    <lineage>
        <taxon>Bacteria</taxon>
        <taxon>Pseudomonadati</taxon>
        <taxon>Aquificota</taxon>
        <taxon>Aquificia</taxon>
        <taxon>Aquificales</taxon>
        <taxon>Aquificaceae</taxon>
        <taxon>Hydrogenobacter</taxon>
    </lineage>
</organism>
<reference evidence="1" key="1">
    <citation type="journal article" date="2020" name="mSystems">
        <title>Genome- and Community-Level Interaction Insights into Carbon Utilization and Element Cycling Functions of Hydrothermarchaeota in Hydrothermal Sediment.</title>
        <authorList>
            <person name="Zhou Z."/>
            <person name="Liu Y."/>
            <person name="Xu W."/>
            <person name="Pan J."/>
            <person name="Luo Z.H."/>
            <person name="Li M."/>
        </authorList>
    </citation>
    <scope>NUCLEOTIDE SEQUENCE [LARGE SCALE GENOMIC DNA]</scope>
    <source>
        <strain evidence="1">SpSt-132</strain>
    </source>
</reference>
<proteinExistence type="predicted"/>
<sequence length="477" mass="54246">MNILIVSFDKSLVKKLRDALKEYNVIDVKNGEEAINTVSSFIDIVIYDAVSGSISEEDINSMYKHKFKDSKYIVLVDDLFPVDMNNIMPPRKIKLMREEAAEKIMDAIMQEPGVAYETQAEEAFNVQAPLEESYTPTIEGLEQLLGDIMEEPASEAIQEESLILDKFPLEEVKGKQETPVPLKGKKLLVVSFDTEIINKVKDALASTVEVVEAKNIREAMEKVKETDIILFDTISGMLAYRTLMDMSKDEELRQKPYVLLIDELFTIDVESIPLPEKYTFAREAELSKAIQKVLEIIESAPVEQTVEVPQETEVIPEDQEAIPELPAPIMQEEEEKDIMSLLEEIVGSGASGVEEEVEEEKTAYPMEEIQEYIPPQEQVKEQEITEPMPLESLADSFAVAIKNVIREQLSQDKLYSIISQAIKYEDLKVHISGLIERKMEDILRAQINEVLSKIDIAQIVREEAYKVLKERLREIIT</sequence>
<evidence type="ECO:0000313" key="1">
    <source>
        <dbReference type="EMBL" id="HEW46571.1"/>
    </source>
</evidence>
<accession>A0A7C2YWV1</accession>
<gene>
    <name evidence="1" type="ORF">ENO47_07915</name>
</gene>
<name>A0A7C2YWV1_9AQUI</name>